<comment type="function">
    <text evidence="12">Component of the F(0) channel, it forms part of the peripheral stalk, linking F(1) to F(0). The b'-subunit is a diverged and duplicated form of b found in plants and photosynthetic bacteria.</text>
</comment>
<keyword evidence="5 15" id="KW-0812">Transmembrane</keyword>
<keyword evidence="3 15" id="KW-1003">Cell membrane</keyword>
<dbReference type="GO" id="GO:0046933">
    <property type="term" value="F:proton-transporting ATP synthase activity, rotational mechanism"/>
    <property type="evidence" value="ECO:0007669"/>
    <property type="project" value="UniProtKB-UniRule"/>
</dbReference>
<evidence type="ECO:0000256" key="9">
    <source>
        <dbReference type="ARBA" id="ARBA00023136"/>
    </source>
</evidence>
<evidence type="ECO:0000313" key="20">
    <source>
        <dbReference type="Proteomes" id="UP000317429"/>
    </source>
</evidence>
<proteinExistence type="inferred from homology"/>
<dbReference type="Proteomes" id="UP000317429">
    <property type="component" value="Chromosome"/>
</dbReference>
<evidence type="ECO:0000256" key="14">
    <source>
        <dbReference type="ARBA" id="ARBA00037847"/>
    </source>
</evidence>
<evidence type="ECO:0000256" key="2">
    <source>
        <dbReference type="ARBA" id="ARBA00022448"/>
    </source>
</evidence>
<dbReference type="GO" id="GO:0045259">
    <property type="term" value="C:proton-transporting ATP synthase complex"/>
    <property type="evidence" value="ECO:0007669"/>
    <property type="project" value="UniProtKB-KW"/>
</dbReference>
<feature type="signal peptide" evidence="18">
    <location>
        <begin position="1"/>
        <end position="37"/>
    </location>
</feature>
<comment type="function">
    <text evidence="11 15">F(1)F(0) ATP synthase produces ATP from ADP in the presence of a proton or sodium gradient. F-type ATPases consist of two structural domains, F(1) containing the extramembraneous catalytic core and F(0) containing the membrane proton channel, linked together by a central stalk and a peripheral stalk. During catalysis, ATP synthesis in the catalytic domain of F(1) is coupled via a rotary mechanism of the central stalk subunits to proton translocation.</text>
</comment>
<keyword evidence="4 15" id="KW-0138">CF(0)</keyword>
<comment type="subunit">
    <text evidence="13">F-type ATPases have 2 components, F(1) - the catalytic core - and F(0) - the membrane proton channel. F(1) has five subunits: alpha(3), beta(3), gamma(1), delta(1), epsilon(1). F(0) has four main subunits: a(1), b(2) and c(10-14). The alpha and beta chains form an alternating ring which encloses part of the gamma chain. F(1) is attached to F(0) by a central stalk formed by the gamma and epsilon chains, while a peripheral stalk is formed by the delta and b chains.</text>
</comment>
<keyword evidence="9 15" id="KW-0472">Membrane</keyword>
<dbReference type="GO" id="GO:0046961">
    <property type="term" value="F:proton-transporting ATPase activity, rotational mechanism"/>
    <property type="evidence" value="ECO:0007669"/>
    <property type="project" value="TreeGrafter"/>
</dbReference>
<evidence type="ECO:0000256" key="6">
    <source>
        <dbReference type="ARBA" id="ARBA00022781"/>
    </source>
</evidence>
<dbReference type="InterPro" id="IPR005864">
    <property type="entry name" value="ATP_synth_F0_bsu_bac"/>
</dbReference>
<keyword evidence="7 15" id="KW-1133">Transmembrane helix</keyword>
<name>A0A518DAW2_9BACT</name>
<dbReference type="Pfam" id="PF00430">
    <property type="entry name" value="ATP-synt_B"/>
    <property type="match status" value="1"/>
</dbReference>
<evidence type="ECO:0000256" key="10">
    <source>
        <dbReference type="ARBA" id="ARBA00023310"/>
    </source>
</evidence>
<gene>
    <name evidence="15 19" type="primary">atpF</name>
    <name evidence="19" type="ORF">Pla175_20040</name>
</gene>
<dbReference type="PANTHER" id="PTHR33445">
    <property type="entry name" value="ATP SYNTHASE SUBUNIT B', CHLOROPLASTIC"/>
    <property type="match status" value="1"/>
</dbReference>
<evidence type="ECO:0000256" key="18">
    <source>
        <dbReference type="SAM" id="SignalP"/>
    </source>
</evidence>
<evidence type="ECO:0000256" key="7">
    <source>
        <dbReference type="ARBA" id="ARBA00022989"/>
    </source>
</evidence>
<dbReference type="HAMAP" id="MF_01398">
    <property type="entry name" value="ATP_synth_b_bprime"/>
    <property type="match status" value="1"/>
</dbReference>
<evidence type="ECO:0000256" key="16">
    <source>
        <dbReference type="RuleBase" id="RU003848"/>
    </source>
</evidence>
<dbReference type="GO" id="GO:0005886">
    <property type="term" value="C:plasma membrane"/>
    <property type="evidence" value="ECO:0007669"/>
    <property type="project" value="UniProtKB-SubCell"/>
</dbReference>
<keyword evidence="20" id="KW-1185">Reference proteome</keyword>
<evidence type="ECO:0000256" key="12">
    <source>
        <dbReference type="ARBA" id="ARBA00025614"/>
    </source>
</evidence>
<sequence length="225" mass="24151" precursor="true">MSLLRYRFGLPKAWALPATLAVALVAAVVAPASTALADENPADEGLISQELSTGETPPNPLTFDPDLALWTAAVFFVMLAVLTKFAWKPILAALKAREDGIAGDIASALQKHEEAKRVLIEHEAKLAGAAQQVREMLDEARRDAEATKSSIVAEATAAAKAERDRGVREIDQARDSAIKQMAEHSANLAIDLAARVVRQDISQDRQTEIVREAMGSFTANSPSNN</sequence>
<keyword evidence="6 15" id="KW-0375">Hydrogen ion transport</keyword>
<reference evidence="19 20" key="1">
    <citation type="submission" date="2019-02" db="EMBL/GenBank/DDBJ databases">
        <title>Deep-cultivation of Planctomycetes and their phenomic and genomic characterization uncovers novel biology.</title>
        <authorList>
            <person name="Wiegand S."/>
            <person name="Jogler M."/>
            <person name="Boedeker C."/>
            <person name="Pinto D."/>
            <person name="Vollmers J."/>
            <person name="Rivas-Marin E."/>
            <person name="Kohn T."/>
            <person name="Peeters S.H."/>
            <person name="Heuer A."/>
            <person name="Rast P."/>
            <person name="Oberbeckmann S."/>
            <person name="Bunk B."/>
            <person name="Jeske O."/>
            <person name="Meyerdierks A."/>
            <person name="Storesund J.E."/>
            <person name="Kallscheuer N."/>
            <person name="Luecker S."/>
            <person name="Lage O.M."/>
            <person name="Pohl T."/>
            <person name="Merkel B.J."/>
            <person name="Hornburger P."/>
            <person name="Mueller R.-W."/>
            <person name="Bruemmer F."/>
            <person name="Labrenz M."/>
            <person name="Spormann A.M."/>
            <person name="Op den Camp H."/>
            <person name="Overmann J."/>
            <person name="Amann R."/>
            <person name="Jetten M.S.M."/>
            <person name="Mascher T."/>
            <person name="Medema M.H."/>
            <person name="Devos D.P."/>
            <person name="Kaster A.-K."/>
            <person name="Ovreas L."/>
            <person name="Rohde M."/>
            <person name="Galperin M.Y."/>
            <person name="Jogler C."/>
        </authorList>
    </citation>
    <scope>NUCLEOTIDE SEQUENCE [LARGE SCALE GENOMIC DNA]</scope>
    <source>
        <strain evidence="19 20">Pla175</strain>
    </source>
</reference>
<keyword evidence="10 15" id="KW-0066">ATP synthesis</keyword>
<dbReference type="OrthoDB" id="274361at2"/>
<dbReference type="EMBL" id="CP036291">
    <property type="protein sequence ID" value="QDU88624.1"/>
    <property type="molecule type" value="Genomic_DNA"/>
</dbReference>
<keyword evidence="18" id="KW-0732">Signal</keyword>
<dbReference type="GO" id="GO:0012505">
    <property type="term" value="C:endomembrane system"/>
    <property type="evidence" value="ECO:0007669"/>
    <property type="project" value="UniProtKB-SubCell"/>
</dbReference>
<dbReference type="InterPro" id="IPR002146">
    <property type="entry name" value="ATP_synth_b/b'su_bac/chlpt"/>
</dbReference>
<keyword evidence="8 15" id="KW-0406">Ion transport</keyword>
<evidence type="ECO:0000256" key="8">
    <source>
        <dbReference type="ARBA" id="ARBA00023065"/>
    </source>
</evidence>
<evidence type="ECO:0000313" key="19">
    <source>
        <dbReference type="EMBL" id="QDU88624.1"/>
    </source>
</evidence>
<feature type="coiled-coil region" evidence="17">
    <location>
        <begin position="105"/>
        <end position="150"/>
    </location>
</feature>
<keyword evidence="17" id="KW-0175">Coiled coil</keyword>
<evidence type="ECO:0000256" key="13">
    <source>
        <dbReference type="ARBA" id="ARBA00026054"/>
    </source>
</evidence>
<dbReference type="PANTHER" id="PTHR33445:SF1">
    <property type="entry name" value="ATP SYNTHASE SUBUNIT B"/>
    <property type="match status" value="1"/>
</dbReference>
<protein>
    <recommendedName>
        <fullName evidence="15">ATP synthase subunit b</fullName>
    </recommendedName>
    <alternativeName>
        <fullName evidence="15">ATP synthase F(0) sector subunit b</fullName>
    </alternativeName>
    <alternativeName>
        <fullName evidence="15">ATPase subunit I</fullName>
    </alternativeName>
    <alternativeName>
        <fullName evidence="15">F-type ATPase subunit b</fullName>
        <shortName evidence="15">F-ATPase subunit b</shortName>
    </alternativeName>
</protein>
<comment type="subunit">
    <text evidence="15">F-type ATPases have 2 components, F(1) - the catalytic core - and F(0) - the membrane proton channel. F(1) has five subunits: alpha(3), beta(3), gamma(1), delta(1), epsilon(1). F(0) has three main subunits: a(1), b(2) and c(10-14). The alpha and beta chains form an alternating ring which encloses part of the gamma chain. F(1) is attached to F(0) by a central stalk formed by the gamma and epsilon chains, while a peripheral stalk is formed by the delta and b chains.</text>
</comment>
<feature type="transmembrane region" description="Helical" evidence="15">
    <location>
        <begin position="67"/>
        <end position="87"/>
    </location>
</feature>
<comment type="subcellular location">
    <subcellularLocation>
        <location evidence="15">Cell membrane</location>
        <topology evidence="15">Single-pass membrane protein</topology>
    </subcellularLocation>
    <subcellularLocation>
        <location evidence="14">Endomembrane system</location>
        <topology evidence="14">Single-pass membrane protein</topology>
    </subcellularLocation>
</comment>
<feature type="chain" id="PRO_5021697318" description="ATP synthase subunit b" evidence="18">
    <location>
        <begin position="38"/>
        <end position="225"/>
    </location>
</feature>
<dbReference type="RefSeq" id="WP_145283738.1">
    <property type="nucleotide sequence ID" value="NZ_CP036291.1"/>
</dbReference>
<evidence type="ECO:0000256" key="1">
    <source>
        <dbReference type="ARBA" id="ARBA00005513"/>
    </source>
</evidence>
<evidence type="ECO:0000256" key="4">
    <source>
        <dbReference type="ARBA" id="ARBA00022547"/>
    </source>
</evidence>
<evidence type="ECO:0000256" key="15">
    <source>
        <dbReference type="HAMAP-Rule" id="MF_01398"/>
    </source>
</evidence>
<evidence type="ECO:0000256" key="3">
    <source>
        <dbReference type="ARBA" id="ARBA00022475"/>
    </source>
</evidence>
<accession>A0A518DAW2</accession>
<evidence type="ECO:0000256" key="11">
    <source>
        <dbReference type="ARBA" id="ARBA00025198"/>
    </source>
</evidence>
<keyword evidence="2 15" id="KW-0813">Transport</keyword>
<evidence type="ECO:0000256" key="5">
    <source>
        <dbReference type="ARBA" id="ARBA00022692"/>
    </source>
</evidence>
<dbReference type="CDD" id="cd06503">
    <property type="entry name" value="ATP-synt_Fo_b"/>
    <property type="match status" value="1"/>
</dbReference>
<organism evidence="19 20">
    <name type="scientific">Pirellulimonas nuda</name>
    <dbReference type="NCBI Taxonomy" id="2528009"/>
    <lineage>
        <taxon>Bacteria</taxon>
        <taxon>Pseudomonadati</taxon>
        <taxon>Planctomycetota</taxon>
        <taxon>Planctomycetia</taxon>
        <taxon>Pirellulales</taxon>
        <taxon>Lacipirellulaceae</taxon>
        <taxon>Pirellulimonas</taxon>
    </lineage>
</organism>
<dbReference type="AlphaFoldDB" id="A0A518DAW2"/>
<dbReference type="KEGG" id="pnd:Pla175_20040"/>
<evidence type="ECO:0000256" key="17">
    <source>
        <dbReference type="SAM" id="Coils"/>
    </source>
</evidence>
<comment type="similarity">
    <text evidence="1 15 16">Belongs to the ATPase B chain family.</text>
</comment>
<dbReference type="NCBIfam" id="TIGR01144">
    <property type="entry name" value="ATP_synt_b"/>
    <property type="match status" value="1"/>
</dbReference>
<dbReference type="InterPro" id="IPR050059">
    <property type="entry name" value="ATP_synthase_B_chain"/>
</dbReference>